<accession>A0A396BTK8</accession>
<sequence length="125" mass="14434">MDSSKYERKVRKLQVRIAKAHKEKRYNKVKALRYLLATSYEAKALAIRKVTSNKGKRTAGVDHMKWDTDAKKIEAICLLKRRGYKAFPLRKVNIAKANGKTRSLGIPTMKDRAVQDISYGFRTYN</sequence>
<dbReference type="Proteomes" id="UP000284614">
    <property type="component" value="Unassembled WGS sequence"/>
</dbReference>
<comment type="similarity">
    <text evidence="1">Belongs to the bacterial reverse transcriptase family.</text>
</comment>
<proteinExistence type="inferred from homology"/>
<evidence type="ECO:0000313" key="8">
    <source>
        <dbReference type="Proteomes" id="UP000479773"/>
    </source>
</evidence>
<evidence type="ECO:0000313" key="4">
    <source>
        <dbReference type="EMBL" id="RGY64645.1"/>
    </source>
</evidence>
<evidence type="ECO:0000313" key="3">
    <source>
        <dbReference type="EMBL" id="KAA4746934.1"/>
    </source>
</evidence>
<keyword evidence="5" id="KW-0808">Transferase</keyword>
<dbReference type="Proteomes" id="UP000479773">
    <property type="component" value="Unassembled WGS sequence"/>
</dbReference>
<keyword evidence="5" id="KW-0548">Nucleotidyltransferase</keyword>
<evidence type="ECO:0000256" key="1">
    <source>
        <dbReference type="ARBA" id="ARBA00034120"/>
    </source>
</evidence>
<protein>
    <submittedName>
        <fullName evidence="5">Reverse transcriptase</fullName>
    </submittedName>
</protein>
<feature type="domain" description="Reverse transcriptase N-terminal" evidence="2">
    <location>
        <begin position="4"/>
        <end position="76"/>
    </location>
</feature>
<evidence type="ECO:0000313" key="5">
    <source>
        <dbReference type="EMBL" id="RHH06599.1"/>
    </source>
</evidence>
<organism evidence="5 6">
    <name type="scientific">Bacteroides fragilis</name>
    <dbReference type="NCBI Taxonomy" id="817"/>
    <lineage>
        <taxon>Bacteria</taxon>
        <taxon>Pseudomonadati</taxon>
        <taxon>Bacteroidota</taxon>
        <taxon>Bacteroidia</taxon>
        <taxon>Bacteroidales</taxon>
        <taxon>Bacteroidaceae</taxon>
        <taxon>Bacteroides</taxon>
    </lineage>
</organism>
<dbReference type="Pfam" id="PF13655">
    <property type="entry name" value="RVT_N"/>
    <property type="match status" value="1"/>
</dbReference>
<dbReference type="EMBL" id="QSDG01000028">
    <property type="protein sequence ID" value="RGY64645.1"/>
    <property type="molecule type" value="Genomic_DNA"/>
</dbReference>
<gene>
    <name evidence="5" type="ORF">DW228_20910</name>
    <name evidence="4" type="ORF">DXA27_21160</name>
    <name evidence="3" type="ORF">F3B44_23865</name>
</gene>
<reference evidence="3 8" key="2">
    <citation type="journal article" date="2019" name="Nat. Med.">
        <title>A library of human gut bacterial isolates paired with longitudinal multiomics data enables mechanistic microbiome research.</title>
        <authorList>
            <person name="Poyet M."/>
            <person name="Groussin M."/>
            <person name="Gibbons S.M."/>
            <person name="Avila-Pacheco J."/>
            <person name="Jiang X."/>
            <person name="Kearney S.M."/>
            <person name="Perrotta A.R."/>
            <person name="Berdy B."/>
            <person name="Zhao S."/>
            <person name="Lieberman T.D."/>
            <person name="Swanson P.K."/>
            <person name="Smith M."/>
            <person name="Roesemann S."/>
            <person name="Alexander J.E."/>
            <person name="Rich S.A."/>
            <person name="Livny J."/>
            <person name="Vlamakis H."/>
            <person name="Clish C."/>
            <person name="Bullock K."/>
            <person name="Deik A."/>
            <person name="Scott J."/>
            <person name="Pierce K.A."/>
            <person name="Xavier R.J."/>
            <person name="Alm E.J."/>
        </authorList>
    </citation>
    <scope>NUCLEOTIDE SEQUENCE [LARGE SCALE GENOMIC DNA]</scope>
    <source>
        <strain evidence="3 8">BIOML-A106</strain>
    </source>
</reference>
<dbReference type="GO" id="GO:0003964">
    <property type="term" value="F:RNA-directed DNA polymerase activity"/>
    <property type="evidence" value="ECO:0007669"/>
    <property type="project" value="UniProtKB-KW"/>
</dbReference>
<dbReference type="InterPro" id="IPR025960">
    <property type="entry name" value="RVT_N"/>
</dbReference>
<evidence type="ECO:0000313" key="6">
    <source>
        <dbReference type="Proteomes" id="UP000266644"/>
    </source>
</evidence>
<evidence type="ECO:0000313" key="7">
    <source>
        <dbReference type="Proteomes" id="UP000284614"/>
    </source>
</evidence>
<keyword evidence="5" id="KW-0695">RNA-directed DNA polymerase</keyword>
<dbReference type="EMBL" id="QRJE01000041">
    <property type="protein sequence ID" value="RHH06599.1"/>
    <property type="molecule type" value="Genomic_DNA"/>
</dbReference>
<dbReference type="EMBL" id="VWEQ01000060">
    <property type="protein sequence ID" value="KAA4746934.1"/>
    <property type="molecule type" value="Genomic_DNA"/>
</dbReference>
<dbReference type="PANTHER" id="PTHR34047">
    <property type="entry name" value="NUCLEAR INTRON MATURASE 1, MITOCHONDRIAL-RELATED"/>
    <property type="match status" value="1"/>
</dbReference>
<dbReference type="PANTHER" id="PTHR34047:SF8">
    <property type="entry name" value="PROTEIN YKFC"/>
    <property type="match status" value="1"/>
</dbReference>
<reference evidence="6 7" key="1">
    <citation type="submission" date="2018-08" db="EMBL/GenBank/DDBJ databases">
        <title>A genome reference for cultivated species of the human gut microbiota.</title>
        <authorList>
            <person name="Zou Y."/>
            <person name="Xue W."/>
            <person name="Luo G."/>
        </authorList>
    </citation>
    <scope>NUCLEOTIDE SEQUENCE [LARGE SCALE GENOMIC DNA]</scope>
    <source>
        <strain evidence="5 6">AM18-6</strain>
        <strain evidence="4 7">OF01-1</strain>
    </source>
</reference>
<dbReference type="InterPro" id="IPR051083">
    <property type="entry name" value="GrpII_Intron_Splice-Mob/Def"/>
</dbReference>
<dbReference type="AlphaFoldDB" id="A0A396BTK8"/>
<dbReference type="Proteomes" id="UP000266644">
    <property type="component" value="Unassembled WGS sequence"/>
</dbReference>
<evidence type="ECO:0000259" key="2">
    <source>
        <dbReference type="Pfam" id="PF13655"/>
    </source>
</evidence>
<name>A0A396BTK8_BACFG</name>
<comment type="caution">
    <text evidence="5">The sequence shown here is derived from an EMBL/GenBank/DDBJ whole genome shotgun (WGS) entry which is preliminary data.</text>
</comment>